<proteinExistence type="predicted"/>
<dbReference type="GeneID" id="93642115"/>
<dbReference type="InterPro" id="IPR025916">
    <property type="entry name" value="YdjO"/>
</dbReference>
<name>A0A0B6ASL4_PRIM2</name>
<evidence type="ECO:0000313" key="2">
    <source>
        <dbReference type="Proteomes" id="UP000031829"/>
    </source>
</evidence>
<evidence type="ECO:0000313" key="1">
    <source>
        <dbReference type="EMBL" id="AJI23688.1"/>
    </source>
</evidence>
<gene>
    <name evidence="1" type="ORF">BG04_4089</name>
</gene>
<reference evidence="1 2" key="1">
    <citation type="journal article" date="2015" name="Genome Announc.">
        <title>Complete genome sequences for 35 biothreat assay-relevant bacillus species.</title>
        <authorList>
            <person name="Johnson S.L."/>
            <person name="Daligault H.E."/>
            <person name="Davenport K.W."/>
            <person name="Jaissle J."/>
            <person name="Frey K.G."/>
            <person name="Ladner J.T."/>
            <person name="Broomall S.M."/>
            <person name="Bishop-Lilly K.A."/>
            <person name="Bruce D.C."/>
            <person name="Gibbons H.S."/>
            <person name="Coyne S.R."/>
            <person name="Lo C.C."/>
            <person name="Meincke L."/>
            <person name="Munk A.C."/>
            <person name="Koroleva G.I."/>
            <person name="Rosenzweig C.N."/>
            <person name="Palacios G.F."/>
            <person name="Redden C.L."/>
            <person name="Minogue T.D."/>
            <person name="Chain P.S."/>
        </authorList>
    </citation>
    <scope>NUCLEOTIDE SEQUENCE [LARGE SCALE GENOMIC DNA]</scope>
    <source>
        <strain evidence="2">ATCC 14581 / DSM 32 / JCM 2506 / NBRC 15308 / NCIMB 9376 / NCTC 10342 / NRRL B-14308 / VKM B-512</strain>
    </source>
</reference>
<sequence>MYYNHRKKDQEPLPKEQTMIWECKSEECNGWMRKNFSYENRQKCPLCGHKMRVENRLLDASPNPHQK</sequence>
<organism evidence="1 2">
    <name type="scientific">Priestia megaterium (strain ATCC 14581 / DSM 32 / CCUG 1817 / JCM 2506 / NBRC 15308 / NCIMB 9376 / NCTC 10342 / NRRL B-14308 / VKM B-512 / Ford 19)</name>
    <name type="common">Bacillus megaterium</name>
    <dbReference type="NCBI Taxonomy" id="1348623"/>
    <lineage>
        <taxon>Bacteria</taxon>
        <taxon>Bacillati</taxon>
        <taxon>Bacillota</taxon>
        <taxon>Bacilli</taxon>
        <taxon>Bacillales</taxon>
        <taxon>Bacillaceae</taxon>
        <taxon>Priestia</taxon>
    </lineage>
</organism>
<dbReference type="AlphaFoldDB" id="A0A0B6ASL4"/>
<dbReference type="Proteomes" id="UP000031829">
    <property type="component" value="Chromosome"/>
</dbReference>
<dbReference type="Pfam" id="PF14169">
    <property type="entry name" value="YdjO"/>
    <property type="match status" value="1"/>
</dbReference>
<protein>
    <submittedName>
        <fullName evidence="1">Cold-inducible YdjO family protein</fullName>
    </submittedName>
</protein>
<dbReference type="EMBL" id="CP009920">
    <property type="protein sequence ID" value="AJI23688.1"/>
    <property type="molecule type" value="Genomic_DNA"/>
</dbReference>
<dbReference type="RefSeq" id="WP_034652960.1">
    <property type="nucleotide sequence ID" value="NZ_BCVB01000002.1"/>
</dbReference>
<accession>A0A0B6ASL4</accession>
<dbReference type="HOGENOM" id="CLU_197449_0_0_9"/>
<dbReference type="KEGG" id="bmeg:BG04_4089"/>